<organism evidence="1">
    <name type="scientific">uncultured Caudovirales phage</name>
    <dbReference type="NCBI Taxonomy" id="2100421"/>
    <lineage>
        <taxon>Viruses</taxon>
        <taxon>Duplodnaviria</taxon>
        <taxon>Heunggongvirae</taxon>
        <taxon>Uroviricota</taxon>
        <taxon>Caudoviricetes</taxon>
        <taxon>Peduoviridae</taxon>
        <taxon>Maltschvirus</taxon>
        <taxon>Maltschvirus maltsch</taxon>
    </lineage>
</organism>
<protein>
    <submittedName>
        <fullName evidence="1">Uncharacterized protein</fullName>
    </submittedName>
</protein>
<name>A0A6J5LJH5_9CAUD</name>
<accession>A0A6J5LJH5</accession>
<dbReference type="EMBL" id="LR796270">
    <property type="protein sequence ID" value="CAB4133256.1"/>
    <property type="molecule type" value="Genomic_DNA"/>
</dbReference>
<gene>
    <name evidence="1" type="ORF">UFOVP250_91</name>
</gene>
<sequence length="56" mass="6296">MFVLRKVGLKYEVYYGSVRMNGAVVQMYEVPEFEGTLAECEKFIDAQCAADNVDPA</sequence>
<evidence type="ECO:0000313" key="1">
    <source>
        <dbReference type="EMBL" id="CAB4133256.1"/>
    </source>
</evidence>
<reference evidence="1" key="1">
    <citation type="submission" date="2020-04" db="EMBL/GenBank/DDBJ databases">
        <authorList>
            <person name="Chiriac C."/>
            <person name="Salcher M."/>
            <person name="Ghai R."/>
            <person name="Kavagutti S V."/>
        </authorList>
    </citation>
    <scope>NUCLEOTIDE SEQUENCE</scope>
</reference>
<proteinExistence type="predicted"/>